<evidence type="ECO:0000313" key="2">
    <source>
        <dbReference type="Proteomes" id="UP000654075"/>
    </source>
</evidence>
<dbReference type="EMBL" id="CAJNNV010029002">
    <property type="protein sequence ID" value="CAE8626633.1"/>
    <property type="molecule type" value="Genomic_DNA"/>
</dbReference>
<dbReference type="Proteomes" id="UP000654075">
    <property type="component" value="Unassembled WGS sequence"/>
</dbReference>
<organism evidence="1 2">
    <name type="scientific">Polarella glacialis</name>
    <name type="common">Dinoflagellate</name>
    <dbReference type="NCBI Taxonomy" id="89957"/>
    <lineage>
        <taxon>Eukaryota</taxon>
        <taxon>Sar</taxon>
        <taxon>Alveolata</taxon>
        <taxon>Dinophyceae</taxon>
        <taxon>Suessiales</taxon>
        <taxon>Suessiaceae</taxon>
        <taxon>Polarella</taxon>
    </lineage>
</organism>
<accession>A0A813GI19</accession>
<dbReference type="SUPFAM" id="SSF53448">
    <property type="entry name" value="Nucleotide-diphospho-sugar transferases"/>
    <property type="match status" value="1"/>
</dbReference>
<gene>
    <name evidence="1" type="ORF">PGLA1383_LOCUS43539</name>
</gene>
<sequence length="1070" mass="117398">MAGAPGDVAKAQFIADVLDEVDCNWHTSRGEGELPQLDRGAVFDKQRCVLDFVAARDELLFSLSGMPTENTGADQVMLHNSLESQYLDCREAGHKYFTLSLDLETHFTGEHLSCSVPMVAEQIYPFFWKMLLILDLGVHSVEEVDAMPAPSVHTIHVQEFSWRFDEGQQVFDELLRRFRSQRQMDPPGELASHLDSIVCWKDFLRHTVSFFQLASPYAVPNSGFSCIQHGQRLFRVEVAHWCELPSGMRGRIRAGYSQLGGYDWLSKGVPMHICVPATCSRAAVRSFLLPYFMYKLIGILGSETGSFLDAAVNTSFFTAPESLRLEPLSSWTELSLHAVILGSDGQPLEELKALPLWRHVSSLEEEGAPEVRHVVRTLRCDVNSSSPDSRAACLAGNSAESAPLPFPLARRRALVDPSLTQDAVALRQLGPAGVKVVFAPASWEESDAIYAEAAAVEASVAPEKLFVLRAGRQGAAAAIKDALQFLGSGFVSSDRQDGIFIHKGSATSASAPSVAAASLACRRSSFGHWAALWAASGAPTGPSSLPGHGLAAGLLSWPAAHGLCQQVGGLQETPTGGFSLWELELVDPRQYFRRCSSAPWAGSRRRPPLSRLRRADKVHLQRLAICLPSKCSGLAALPSLPLWLSRWLALAVAPCVADLALPSSTCLRVEASPASEDSKAAVAAAAVGGRPPSTAGKWPGSLQSALCVPGARRRRGAMQTWPRYTGCSCGAQALPCLDVDACAAAAEHLTQGRAGGRRAVVTIHDLQIPFDEVDDRDFRRYVRPAHHLFYEQEGLRLMRERHGLEHLLLVPEPSLARYPLSARARSMLSSKGVRIVELPWLHPPLTASVLNETAADSQTFGPAEFIRLHLWNLTEYETILYLDHDMLLLADVAPLLLCSAATGLYLTTSGNMSPLNMGLHALRPDARVFEAMVEVLSKSEYVPELGFTATPGRRTWGLVDGFGPERGAAHAGLQGFLYYFFYAGDTVVRSALWRRGVRATYAAQVDRCRWNYSKDHLMYKYLTEEEASQPRDWQELLFRCRLGALGRPRIVHKLDEAMLQLLVQSPRRDS</sequence>
<reference evidence="1" key="1">
    <citation type="submission" date="2021-02" db="EMBL/GenBank/DDBJ databases">
        <authorList>
            <person name="Dougan E. K."/>
            <person name="Rhodes N."/>
            <person name="Thang M."/>
            <person name="Chan C."/>
        </authorList>
    </citation>
    <scope>NUCLEOTIDE SEQUENCE</scope>
</reference>
<dbReference type="OrthoDB" id="433576at2759"/>
<dbReference type="AlphaFoldDB" id="A0A813GI19"/>
<comment type="caution">
    <text evidence="1">The sequence shown here is derived from an EMBL/GenBank/DDBJ whole genome shotgun (WGS) entry which is preliminary data.</text>
</comment>
<keyword evidence="2" id="KW-1185">Reference proteome</keyword>
<evidence type="ECO:0000313" key="1">
    <source>
        <dbReference type="EMBL" id="CAE8626633.1"/>
    </source>
</evidence>
<dbReference type="Gene3D" id="3.90.550.10">
    <property type="entry name" value="Spore Coat Polysaccharide Biosynthesis Protein SpsA, Chain A"/>
    <property type="match status" value="1"/>
</dbReference>
<dbReference type="InterPro" id="IPR029044">
    <property type="entry name" value="Nucleotide-diphossugar_trans"/>
</dbReference>
<proteinExistence type="predicted"/>
<protein>
    <submittedName>
        <fullName evidence="1">Uncharacterized protein</fullName>
    </submittedName>
</protein>
<name>A0A813GI19_POLGL</name>